<evidence type="ECO:0000313" key="2">
    <source>
        <dbReference type="Proteomes" id="UP000008068"/>
    </source>
</evidence>
<dbReference type="AlphaFoldDB" id="G0NW97"/>
<accession>G0NW97</accession>
<dbReference type="PANTHER" id="PTHR31562:SF13">
    <property type="entry name" value="NUCLEOTID_TRANS DOMAIN-CONTAINING PROTEIN-RELATED"/>
    <property type="match status" value="1"/>
</dbReference>
<gene>
    <name evidence="1" type="ORF">CAEBREN_07191</name>
</gene>
<protein>
    <submittedName>
        <fullName evidence="1">Uncharacterized protein</fullName>
    </submittedName>
</protein>
<evidence type="ECO:0000313" key="1">
    <source>
        <dbReference type="EMBL" id="EGT38704.1"/>
    </source>
</evidence>
<proteinExistence type="predicted"/>
<dbReference type="PANTHER" id="PTHR31562">
    <property type="entry name" value="PROTEIN CBG18972"/>
    <property type="match status" value="1"/>
</dbReference>
<reference evidence="2" key="1">
    <citation type="submission" date="2011-07" db="EMBL/GenBank/DDBJ databases">
        <authorList>
            <consortium name="Caenorhabditis brenneri Sequencing and Analysis Consortium"/>
            <person name="Wilson R.K."/>
        </authorList>
    </citation>
    <scope>NUCLEOTIDE SEQUENCE [LARGE SCALE GENOMIC DNA]</scope>
    <source>
        <strain evidence="2">PB2801</strain>
    </source>
</reference>
<organism evidence="2">
    <name type="scientific">Caenorhabditis brenneri</name>
    <name type="common">Nematode worm</name>
    <dbReference type="NCBI Taxonomy" id="135651"/>
    <lineage>
        <taxon>Eukaryota</taxon>
        <taxon>Metazoa</taxon>
        <taxon>Ecdysozoa</taxon>
        <taxon>Nematoda</taxon>
        <taxon>Chromadorea</taxon>
        <taxon>Rhabditida</taxon>
        <taxon>Rhabditina</taxon>
        <taxon>Rhabditomorpha</taxon>
        <taxon>Rhabditoidea</taxon>
        <taxon>Rhabditidae</taxon>
        <taxon>Peloderinae</taxon>
        <taxon>Caenorhabditis</taxon>
    </lineage>
</organism>
<dbReference type="InParanoid" id="G0NW97"/>
<keyword evidence="2" id="KW-1185">Reference proteome</keyword>
<dbReference type="Proteomes" id="UP000008068">
    <property type="component" value="Unassembled WGS sequence"/>
</dbReference>
<sequence length="172" mass="19717">MYHMREMFHFRRPLGLLISFISIFLICTFVSNFPEDSNSESLYNIPYPIITKSENPVNIYPENIAIVIVLSEGLGRDYYKIALDSVECYAKAHGYQFILTNDTNWGCDHLKEKSGCGKKVVSNKNEVLAVVDTRKKFLNRRKISDRVAHAQSQLNSSEKRGVRILLHSTVTE</sequence>
<dbReference type="Gene3D" id="3.90.550.10">
    <property type="entry name" value="Spore Coat Polysaccharide Biosynthesis Protein SpsA, Chain A"/>
    <property type="match status" value="1"/>
</dbReference>
<name>G0NW97_CAEBE</name>
<dbReference type="EMBL" id="GL379963">
    <property type="protein sequence ID" value="EGT38704.1"/>
    <property type="molecule type" value="Genomic_DNA"/>
</dbReference>
<dbReference type="eggNOG" id="ENOG502SE55">
    <property type="taxonomic scope" value="Eukaryota"/>
</dbReference>
<dbReference type="HOGENOM" id="CLU_1556621_0_0_1"/>
<dbReference type="InterPro" id="IPR029044">
    <property type="entry name" value="Nucleotide-diphossugar_trans"/>
</dbReference>